<accession>A0ABP1RVK3</accession>
<name>A0ABP1RVK3_9HEXA</name>
<evidence type="ECO:0000256" key="2">
    <source>
        <dbReference type="SAM" id="SignalP"/>
    </source>
</evidence>
<feature type="signal peptide" evidence="2">
    <location>
        <begin position="1"/>
        <end position="20"/>
    </location>
</feature>
<evidence type="ECO:0000313" key="3">
    <source>
        <dbReference type="EMBL" id="CAL8136642.1"/>
    </source>
</evidence>
<sequence>MLRILVKVLMLITIASSISSETIAKCDKPCLVGLYSQINKQWERYTLYFFTSETFHGCQLYPHESLQTRVVATENMVATGRGDYRHSNTINIIIIQVVTTKYIEEMAEITEIVVPSRSIILFIHINENTWKESFSWSLKLANWHPDLPVFAALKLILTLPKQPKCNQQDLSIMVICSGYCYPVQEILTKFMKDLKTANLYSLHHSLFWNANGKNLPAIVDDIHKFIRNTPKEKQGACLSRTNRINFRCRNNIMTMLTYGEIHNITMDLQRLTMENILKYNVMNVLEGPDQVTFSLIATAGAKPLTFTQMVFNSFGSESLVYCPQLNNLAGKRNFAEFEIWYEPVTPHIWLSILSFFIFATPPSRFIYHHNIKSVLRSMFNYWAAVFGAPHNPRYFILVCCLCFFLSQLYTNGLTSIITVTEIPKGFLTIKELLQADYKILFNSVSALDSEEETYGNEFKRLGLSIKGAFERFDLTNLDSVLQKLQEKDGLFAFITKTSMSNYYAALSIAKLQDGNVTRRDFTCYVVKQMLSQTQSHTILETENQYWIYVTTQRIRAAGLQHKWNEWSEWHSMLISKLFGQEFRPGPDFVDRPKFLAMLIVWGILILVSMLAFCLEIEVVQRISFKCIQLIRETLQYILRTYFSVKEGISQLRQAIYKRSNVSTIRIFKANGKVKCQGEQASISNDIFAVSTGRVFDN</sequence>
<protein>
    <submittedName>
        <fullName evidence="3">Uncharacterized protein</fullName>
    </submittedName>
</protein>
<keyword evidence="2" id="KW-0732">Signal</keyword>
<organism evidence="3 4">
    <name type="scientific">Orchesella dallaii</name>
    <dbReference type="NCBI Taxonomy" id="48710"/>
    <lineage>
        <taxon>Eukaryota</taxon>
        <taxon>Metazoa</taxon>
        <taxon>Ecdysozoa</taxon>
        <taxon>Arthropoda</taxon>
        <taxon>Hexapoda</taxon>
        <taxon>Collembola</taxon>
        <taxon>Entomobryomorpha</taxon>
        <taxon>Entomobryoidea</taxon>
        <taxon>Orchesellidae</taxon>
        <taxon>Orchesellinae</taxon>
        <taxon>Orchesella</taxon>
    </lineage>
</organism>
<evidence type="ECO:0000256" key="1">
    <source>
        <dbReference type="SAM" id="Phobius"/>
    </source>
</evidence>
<comment type="caution">
    <text evidence="3">The sequence shown here is derived from an EMBL/GenBank/DDBJ whole genome shotgun (WGS) entry which is preliminary data.</text>
</comment>
<feature type="chain" id="PRO_5046811500" evidence="2">
    <location>
        <begin position="21"/>
        <end position="697"/>
    </location>
</feature>
<dbReference type="Proteomes" id="UP001642540">
    <property type="component" value="Unassembled WGS sequence"/>
</dbReference>
<gene>
    <name evidence="3" type="ORF">ODALV1_LOCUS26542</name>
</gene>
<feature type="transmembrane region" description="Helical" evidence="1">
    <location>
        <begin position="594"/>
        <end position="614"/>
    </location>
</feature>
<reference evidence="3 4" key="1">
    <citation type="submission" date="2024-08" db="EMBL/GenBank/DDBJ databases">
        <authorList>
            <person name="Cucini C."/>
            <person name="Frati F."/>
        </authorList>
    </citation>
    <scope>NUCLEOTIDE SEQUENCE [LARGE SCALE GENOMIC DNA]</scope>
</reference>
<evidence type="ECO:0000313" key="4">
    <source>
        <dbReference type="Proteomes" id="UP001642540"/>
    </source>
</evidence>
<keyword evidence="1" id="KW-0472">Membrane</keyword>
<dbReference type="EMBL" id="CAXLJM020000111">
    <property type="protein sequence ID" value="CAL8136642.1"/>
    <property type="molecule type" value="Genomic_DNA"/>
</dbReference>
<keyword evidence="1" id="KW-0812">Transmembrane</keyword>
<proteinExistence type="predicted"/>
<keyword evidence="4" id="KW-1185">Reference proteome</keyword>
<keyword evidence="1" id="KW-1133">Transmembrane helix</keyword>